<comment type="caution">
    <text evidence="2">The sequence shown here is derived from an EMBL/GenBank/DDBJ whole genome shotgun (WGS) entry which is preliminary data.</text>
</comment>
<evidence type="ECO:0000256" key="1">
    <source>
        <dbReference type="SAM" id="MobiDB-lite"/>
    </source>
</evidence>
<organism evidence="2 3">
    <name type="scientific">Zizania palustris</name>
    <name type="common">Northern wild rice</name>
    <dbReference type="NCBI Taxonomy" id="103762"/>
    <lineage>
        <taxon>Eukaryota</taxon>
        <taxon>Viridiplantae</taxon>
        <taxon>Streptophyta</taxon>
        <taxon>Embryophyta</taxon>
        <taxon>Tracheophyta</taxon>
        <taxon>Spermatophyta</taxon>
        <taxon>Magnoliopsida</taxon>
        <taxon>Liliopsida</taxon>
        <taxon>Poales</taxon>
        <taxon>Poaceae</taxon>
        <taxon>BOP clade</taxon>
        <taxon>Oryzoideae</taxon>
        <taxon>Oryzeae</taxon>
        <taxon>Zizaniinae</taxon>
        <taxon>Zizania</taxon>
    </lineage>
</organism>
<dbReference type="Proteomes" id="UP000729402">
    <property type="component" value="Unassembled WGS sequence"/>
</dbReference>
<keyword evidence="3" id="KW-1185">Reference proteome</keyword>
<evidence type="ECO:0000313" key="2">
    <source>
        <dbReference type="EMBL" id="KAG8096650.1"/>
    </source>
</evidence>
<proteinExistence type="predicted"/>
<name>A0A8J5WS26_ZIZPA</name>
<dbReference type="AlphaFoldDB" id="A0A8J5WS26"/>
<accession>A0A8J5WS26</accession>
<dbReference type="EMBL" id="JAAALK010000079">
    <property type="protein sequence ID" value="KAG8096650.1"/>
    <property type="molecule type" value="Genomic_DNA"/>
</dbReference>
<sequence length="90" mass="9966">MLDQLPRNPGHVGGLPCKDNHIGAQEANKRDFLFRIESCSNDCSLHWVSVGQDNFLSIQGYGQIPELDDALTGISSKGFLHLSRQDNNLD</sequence>
<protein>
    <submittedName>
        <fullName evidence="2">Uncharacterized protein</fullName>
    </submittedName>
</protein>
<gene>
    <name evidence="2" type="ORF">GUJ93_ZPchr0013g34814</name>
</gene>
<feature type="region of interest" description="Disordered" evidence="1">
    <location>
        <begin position="1"/>
        <end position="20"/>
    </location>
</feature>
<reference evidence="2" key="1">
    <citation type="journal article" date="2021" name="bioRxiv">
        <title>Whole Genome Assembly and Annotation of Northern Wild Rice, Zizania palustris L., Supports a Whole Genome Duplication in the Zizania Genus.</title>
        <authorList>
            <person name="Haas M."/>
            <person name="Kono T."/>
            <person name="Macchietto M."/>
            <person name="Millas R."/>
            <person name="McGilp L."/>
            <person name="Shao M."/>
            <person name="Duquette J."/>
            <person name="Hirsch C.N."/>
            <person name="Kimball J."/>
        </authorList>
    </citation>
    <scope>NUCLEOTIDE SEQUENCE</scope>
    <source>
        <tissue evidence="2">Fresh leaf tissue</tissue>
    </source>
</reference>
<evidence type="ECO:0000313" key="3">
    <source>
        <dbReference type="Proteomes" id="UP000729402"/>
    </source>
</evidence>
<reference evidence="2" key="2">
    <citation type="submission" date="2021-02" db="EMBL/GenBank/DDBJ databases">
        <authorList>
            <person name="Kimball J.A."/>
            <person name="Haas M.W."/>
            <person name="Macchietto M."/>
            <person name="Kono T."/>
            <person name="Duquette J."/>
            <person name="Shao M."/>
        </authorList>
    </citation>
    <scope>NUCLEOTIDE SEQUENCE</scope>
    <source>
        <tissue evidence="2">Fresh leaf tissue</tissue>
    </source>
</reference>